<feature type="transmembrane region" description="Helical" evidence="1">
    <location>
        <begin position="82"/>
        <end position="108"/>
    </location>
</feature>
<dbReference type="InterPro" id="IPR021529">
    <property type="entry name" value="DUF2798"/>
</dbReference>
<dbReference type="AlphaFoldDB" id="H7EJA0"/>
<dbReference type="PATRIC" id="fig|907348.3.peg.928"/>
<dbReference type="OrthoDB" id="360384at2"/>
<organism evidence="2 3">
    <name type="scientific">Treponema saccharophilum DSM 2985</name>
    <dbReference type="NCBI Taxonomy" id="907348"/>
    <lineage>
        <taxon>Bacteria</taxon>
        <taxon>Pseudomonadati</taxon>
        <taxon>Spirochaetota</taxon>
        <taxon>Spirochaetia</taxon>
        <taxon>Spirochaetales</taxon>
        <taxon>Treponemataceae</taxon>
        <taxon>Treponema</taxon>
    </lineage>
</organism>
<evidence type="ECO:0008006" key="4">
    <source>
        <dbReference type="Google" id="ProtNLM"/>
    </source>
</evidence>
<dbReference type="eggNOG" id="ENOG50304CC">
    <property type="taxonomic scope" value="Bacteria"/>
</dbReference>
<keyword evidence="1" id="KW-1133">Transmembrane helix</keyword>
<dbReference type="EMBL" id="AGRW01000040">
    <property type="protein sequence ID" value="EIC02414.1"/>
    <property type="molecule type" value="Genomic_DNA"/>
</dbReference>
<dbReference type="Proteomes" id="UP000003571">
    <property type="component" value="Unassembled WGS sequence"/>
</dbReference>
<keyword evidence="3" id="KW-1185">Reference proteome</keyword>
<gene>
    <name evidence="2" type="ORF">TresaDRAFT_1861</name>
</gene>
<dbReference type="Pfam" id="PF11391">
    <property type="entry name" value="DUF2798"/>
    <property type="match status" value="2"/>
</dbReference>
<dbReference type="STRING" id="907348.TresaDRAFT_1861"/>
<evidence type="ECO:0000256" key="1">
    <source>
        <dbReference type="SAM" id="Phobius"/>
    </source>
</evidence>
<keyword evidence="1" id="KW-0812">Transmembrane</keyword>
<keyword evidence="1" id="KW-0472">Membrane</keyword>
<evidence type="ECO:0000313" key="3">
    <source>
        <dbReference type="Proteomes" id="UP000003571"/>
    </source>
</evidence>
<name>H7EJA0_9SPIR</name>
<proteinExistence type="predicted"/>
<dbReference type="RefSeq" id="WP_002703273.1">
    <property type="nucleotide sequence ID" value="NZ_AGRW01000040.1"/>
</dbReference>
<sequence length="154" mass="17456">MPKSLFQEIVFTIIMVFFMVYALVCYNISLATGGMSNAVFLGAFRELPIMAPIAFVLDMLVAGPLAKRFTFRIFDPKSDKPLFIILSISVFSVIFMCPMMSLCATLIFKGGFQREAAAVWLQTTAMNFPMAFFWQLCFAGPIVRRIFSLVFRNR</sequence>
<comment type="caution">
    <text evidence="2">The sequence shown here is derived from an EMBL/GenBank/DDBJ whole genome shotgun (WGS) entry which is preliminary data.</text>
</comment>
<reference evidence="2 3" key="1">
    <citation type="submission" date="2011-09" db="EMBL/GenBank/DDBJ databases">
        <title>The draft genome of Treponema saccharophilum DSM 2985.</title>
        <authorList>
            <consortium name="US DOE Joint Genome Institute (JGI-PGF)"/>
            <person name="Lucas S."/>
            <person name="Copeland A."/>
            <person name="Lapidus A."/>
            <person name="Glavina del Rio T."/>
            <person name="Dalin E."/>
            <person name="Tice H."/>
            <person name="Bruce D."/>
            <person name="Goodwin L."/>
            <person name="Pitluck S."/>
            <person name="Peters L."/>
            <person name="Kyrpides N."/>
            <person name="Mavromatis K."/>
            <person name="Ivanova N."/>
            <person name="Markowitz V."/>
            <person name="Cheng J.-F."/>
            <person name="Hugenholtz P."/>
            <person name="Woyke T."/>
            <person name="Wu D."/>
            <person name="Gronow S."/>
            <person name="Wellnitz S."/>
            <person name="Brambilla E."/>
            <person name="Klenk H.-P."/>
            <person name="Eisen J.A."/>
        </authorList>
    </citation>
    <scope>NUCLEOTIDE SEQUENCE [LARGE SCALE GENOMIC DNA]</scope>
    <source>
        <strain evidence="2 3">DSM 2985</strain>
    </source>
</reference>
<feature type="transmembrane region" description="Helical" evidence="1">
    <location>
        <begin position="49"/>
        <end position="70"/>
    </location>
</feature>
<evidence type="ECO:0000313" key="2">
    <source>
        <dbReference type="EMBL" id="EIC02414.1"/>
    </source>
</evidence>
<accession>H7EJA0</accession>
<protein>
    <recommendedName>
        <fullName evidence="4">DUF2798 domain-containing protein</fullName>
    </recommendedName>
</protein>
<feature type="transmembrane region" description="Helical" evidence="1">
    <location>
        <begin position="9"/>
        <end position="29"/>
    </location>
</feature>
<feature type="transmembrane region" description="Helical" evidence="1">
    <location>
        <begin position="128"/>
        <end position="147"/>
    </location>
</feature>